<dbReference type="PROSITE" id="PS51257">
    <property type="entry name" value="PROKAR_LIPOPROTEIN"/>
    <property type="match status" value="1"/>
</dbReference>
<proteinExistence type="predicted"/>
<evidence type="ECO:0000256" key="1">
    <source>
        <dbReference type="SAM" id="MobiDB-lite"/>
    </source>
</evidence>
<dbReference type="EMBL" id="CP114883">
    <property type="protein sequence ID" value="WBB06782.1"/>
    <property type="molecule type" value="Genomic_DNA"/>
</dbReference>
<feature type="signal peptide" evidence="2">
    <location>
        <begin position="1"/>
        <end position="21"/>
    </location>
</feature>
<evidence type="ECO:0000313" key="5">
    <source>
        <dbReference type="Proteomes" id="UP001212085"/>
    </source>
</evidence>
<evidence type="ECO:0000256" key="2">
    <source>
        <dbReference type="SAM" id="SignalP"/>
    </source>
</evidence>
<accession>A0ABY7M027</accession>
<name>A0ABY7M027_STRAY</name>
<feature type="region of interest" description="Disordered" evidence="1">
    <location>
        <begin position="24"/>
        <end position="64"/>
    </location>
</feature>
<dbReference type="RefSeq" id="WP_235280867.1">
    <property type="nucleotide sequence ID" value="NZ_CP114883.1"/>
</dbReference>
<gene>
    <name evidence="4" type="ORF">O6R09_02325</name>
</gene>
<feature type="domain" description="DUF6287" evidence="3">
    <location>
        <begin position="209"/>
        <end position="240"/>
    </location>
</feature>
<evidence type="ECO:0000313" key="4">
    <source>
        <dbReference type="EMBL" id="WBB06782.1"/>
    </source>
</evidence>
<reference evidence="4 5" key="1">
    <citation type="submission" date="2022-12" db="EMBL/GenBank/DDBJ databases">
        <title>Streptococcus alactolyticus LGM, complete genome.</title>
        <authorList>
            <person name="Liu Z."/>
            <person name="Mu C."/>
            <person name="Zhu W."/>
        </authorList>
    </citation>
    <scope>NUCLEOTIDE SEQUENCE [LARGE SCALE GENOMIC DNA]</scope>
    <source>
        <strain evidence="4 5">LGM</strain>
    </source>
</reference>
<protein>
    <submittedName>
        <fullName evidence="4">DUF6287 domain-containing protein</fullName>
    </submittedName>
</protein>
<keyword evidence="5" id="KW-1185">Reference proteome</keyword>
<keyword evidence="2" id="KW-0732">Signal</keyword>
<dbReference type="InterPro" id="IPR046254">
    <property type="entry name" value="DUF6287"/>
</dbReference>
<dbReference type="Pfam" id="PF19804">
    <property type="entry name" value="DUF6287"/>
    <property type="match status" value="1"/>
</dbReference>
<dbReference type="Proteomes" id="UP001212085">
    <property type="component" value="Chromosome"/>
</dbReference>
<evidence type="ECO:0000259" key="3">
    <source>
        <dbReference type="Pfam" id="PF19804"/>
    </source>
</evidence>
<feature type="compositionally biased region" description="Low complexity" evidence="1">
    <location>
        <begin position="28"/>
        <end position="58"/>
    </location>
</feature>
<feature type="chain" id="PRO_5045583638" evidence="2">
    <location>
        <begin position="22"/>
        <end position="264"/>
    </location>
</feature>
<organism evidence="4 5">
    <name type="scientific">Streptococcus alactolyticus</name>
    <dbReference type="NCBI Taxonomy" id="29389"/>
    <lineage>
        <taxon>Bacteria</taxon>
        <taxon>Bacillati</taxon>
        <taxon>Bacillota</taxon>
        <taxon>Bacilli</taxon>
        <taxon>Lactobacillales</taxon>
        <taxon>Streptococcaceae</taxon>
        <taxon>Streptococcus</taxon>
    </lineage>
</organism>
<sequence length="264" mass="28665">MKKFKCIIGLLSCAAILTACGTKTDNVKSTSSTKAKTSQTSSSTKPSSSTETQSSSSEEPQKSDEELYADIIASYPNEYRVGKHTFYDIDGNGTDEMIVGNGSFAYALYYLENGVPTELVSSNVSSVGGVRQGFSIYKNGQVSYMDISSFNGEGTITDYQLKSDNTGVDIIKELDYKIGETADDGLQDVETLDYSTLTWQSAFDAADAQMDINAIQNKDYSSIAGTWQNTKGGVLTFNANDIVRDNLTVDPFNNATVENGYIEY</sequence>